<dbReference type="CDD" id="cd07377">
    <property type="entry name" value="WHTH_GntR"/>
    <property type="match status" value="1"/>
</dbReference>
<dbReference type="Gene3D" id="1.10.10.10">
    <property type="entry name" value="Winged helix-like DNA-binding domain superfamily/Winged helix DNA-binding domain"/>
    <property type="match status" value="1"/>
</dbReference>
<evidence type="ECO:0000256" key="2">
    <source>
        <dbReference type="ARBA" id="ARBA00023125"/>
    </source>
</evidence>
<gene>
    <name evidence="5" type="ORF">B5F17_11585</name>
</gene>
<dbReference type="Pfam" id="PF07729">
    <property type="entry name" value="FCD"/>
    <property type="match status" value="1"/>
</dbReference>
<dbReference type="PRINTS" id="PR00035">
    <property type="entry name" value="HTHGNTR"/>
</dbReference>
<evidence type="ECO:0000313" key="6">
    <source>
        <dbReference type="Proteomes" id="UP000195897"/>
    </source>
</evidence>
<dbReference type="SUPFAM" id="SSF48008">
    <property type="entry name" value="GntR ligand-binding domain-like"/>
    <property type="match status" value="1"/>
</dbReference>
<dbReference type="InterPro" id="IPR000524">
    <property type="entry name" value="Tscrpt_reg_HTH_GntR"/>
</dbReference>
<dbReference type="PROSITE" id="PS50949">
    <property type="entry name" value="HTH_GNTR"/>
    <property type="match status" value="1"/>
</dbReference>
<keyword evidence="3" id="KW-0804">Transcription</keyword>
<comment type="caution">
    <text evidence="5">The sequence shown here is derived from an EMBL/GenBank/DDBJ whole genome shotgun (WGS) entry which is preliminary data.</text>
</comment>
<dbReference type="SMART" id="SM00895">
    <property type="entry name" value="FCD"/>
    <property type="match status" value="1"/>
</dbReference>
<dbReference type="PANTHER" id="PTHR43537:SF5">
    <property type="entry name" value="UXU OPERON TRANSCRIPTIONAL REGULATOR"/>
    <property type="match status" value="1"/>
</dbReference>
<dbReference type="GO" id="GO:0003700">
    <property type="term" value="F:DNA-binding transcription factor activity"/>
    <property type="evidence" value="ECO:0007669"/>
    <property type="project" value="InterPro"/>
</dbReference>
<dbReference type="PANTHER" id="PTHR43537">
    <property type="entry name" value="TRANSCRIPTIONAL REGULATOR, GNTR FAMILY"/>
    <property type="match status" value="1"/>
</dbReference>
<sequence length="239" mass="26895">MYQYKGEDKPSAVERAMEQIIRYLMEEGLGDGERLPNERELAERLGVGRSTLREALQRLTTRNVLEVRRGVGTFVSYKHGVADDPLGFTLIRDKERLARDLLEFRILIEPRAAALAALHATDADIAELDFLCSSVDDLIRSGEPHLERDQEFHTCIARCGGNIIMPKLLPIIHGAIGLFIAETGGQLRDETIRTHRAIFNAIRAHDPVAANDAMYLHLIYNRDRLQADPISRGGRYAPK</sequence>
<evidence type="ECO:0000256" key="3">
    <source>
        <dbReference type="ARBA" id="ARBA00023163"/>
    </source>
</evidence>
<dbReference type="InterPro" id="IPR011711">
    <property type="entry name" value="GntR_C"/>
</dbReference>
<evidence type="ECO:0000313" key="5">
    <source>
        <dbReference type="EMBL" id="OUP51766.1"/>
    </source>
</evidence>
<proteinExistence type="predicted"/>
<dbReference type="Proteomes" id="UP000195897">
    <property type="component" value="Unassembled WGS sequence"/>
</dbReference>
<dbReference type="EMBL" id="NFKK01000017">
    <property type="protein sequence ID" value="OUP51766.1"/>
    <property type="molecule type" value="Genomic_DNA"/>
</dbReference>
<dbReference type="InterPro" id="IPR008920">
    <property type="entry name" value="TF_FadR/GntR_C"/>
</dbReference>
<keyword evidence="1" id="KW-0805">Transcription regulation</keyword>
<dbReference type="RefSeq" id="WP_087374024.1">
    <property type="nucleotide sequence ID" value="NZ_NFKK01000017.1"/>
</dbReference>
<reference evidence="6" key="1">
    <citation type="submission" date="2017-04" db="EMBL/GenBank/DDBJ databases">
        <title>Function of individual gut microbiota members based on whole genome sequencing of pure cultures obtained from chicken caecum.</title>
        <authorList>
            <person name="Medvecky M."/>
            <person name="Cejkova D."/>
            <person name="Polansky O."/>
            <person name="Karasova D."/>
            <person name="Kubasova T."/>
            <person name="Cizek A."/>
            <person name="Rychlik I."/>
        </authorList>
    </citation>
    <scope>NUCLEOTIDE SEQUENCE [LARGE SCALE GENOMIC DNA]</scope>
    <source>
        <strain evidence="6">An180</strain>
    </source>
</reference>
<accession>A0A1Y4L536</accession>
<dbReference type="Pfam" id="PF00392">
    <property type="entry name" value="GntR"/>
    <property type="match status" value="1"/>
</dbReference>
<feature type="domain" description="HTH gntR-type" evidence="4">
    <location>
        <begin position="10"/>
        <end position="78"/>
    </location>
</feature>
<protein>
    <recommendedName>
        <fullName evidence="4">HTH gntR-type domain-containing protein</fullName>
    </recommendedName>
</protein>
<dbReference type="GO" id="GO:0003677">
    <property type="term" value="F:DNA binding"/>
    <property type="evidence" value="ECO:0007669"/>
    <property type="project" value="UniProtKB-KW"/>
</dbReference>
<name>A0A1Y4L536_9FIRM</name>
<keyword evidence="2" id="KW-0238">DNA-binding</keyword>
<dbReference type="SMART" id="SM00345">
    <property type="entry name" value="HTH_GNTR"/>
    <property type="match status" value="1"/>
</dbReference>
<evidence type="ECO:0000259" key="4">
    <source>
        <dbReference type="PROSITE" id="PS50949"/>
    </source>
</evidence>
<organism evidence="5 6">
    <name type="scientific">Butyricicoccus pullicaecorum</name>
    <dbReference type="NCBI Taxonomy" id="501571"/>
    <lineage>
        <taxon>Bacteria</taxon>
        <taxon>Bacillati</taxon>
        <taxon>Bacillota</taxon>
        <taxon>Clostridia</taxon>
        <taxon>Eubacteriales</taxon>
        <taxon>Butyricicoccaceae</taxon>
        <taxon>Butyricicoccus</taxon>
    </lineage>
</organism>
<dbReference type="SUPFAM" id="SSF46785">
    <property type="entry name" value="Winged helix' DNA-binding domain"/>
    <property type="match status" value="1"/>
</dbReference>
<dbReference type="Gene3D" id="1.20.120.530">
    <property type="entry name" value="GntR ligand-binding domain-like"/>
    <property type="match status" value="1"/>
</dbReference>
<dbReference type="InterPro" id="IPR036388">
    <property type="entry name" value="WH-like_DNA-bd_sf"/>
</dbReference>
<dbReference type="AlphaFoldDB" id="A0A1Y4L536"/>
<dbReference type="InterPro" id="IPR036390">
    <property type="entry name" value="WH_DNA-bd_sf"/>
</dbReference>
<evidence type="ECO:0000256" key="1">
    <source>
        <dbReference type="ARBA" id="ARBA00023015"/>
    </source>
</evidence>